<evidence type="ECO:0000313" key="2">
    <source>
        <dbReference type="Proteomes" id="UP000001627"/>
    </source>
</evidence>
<evidence type="ECO:0000313" key="1">
    <source>
        <dbReference type="EMBL" id="ACT69115.1"/>
    </source>
</evidence>
<dbReference type="HOGENOM" id="CLU_2667345_0_0_5"/>
<gene>
    <name evidence="1" type="ordered locus">NRI_0117</name>
</gene>
<name>C6V3Z8_NEORI</name>
<keyword evidence="2" id="KW-1185">Reference proteome</keyword>
<reference evidence="1 2" key="1">
    <citation type="journal article" date="2009" name="Nucleic Acids Res.">
        <title>Analysis of complete genome sequence of Neorickettsia risticii: causative agent of Potomac horse fever.</title>
        <authorList>
            <person name="Lin M."/>
            <person name="Zhang C."/>
            <person name="Gibson K."/>
            <person name="Rikihisa Y."/>
        </authorList>
    </citation>
    <scope>NUCLEOTIDE SEQUENCE [LARGE SCALE GENOMIC DNA]</scope>
    <source>
        <strain evidence="1 2">Illinois</strain>
    </source>
</reference>
<accession>C6V3Z8</accession>
<dbReference type="KEGG" id="nri:NRI_0117"/>
<organism evidence="1 2">
    <name type="scientific">Neorickettsia risticii (strain Illinois)</name>
    <dbReference type="NCBI Taxonomy" id="434131"/>
    <lineage>
        <taxon>Bacteria</taxon>
        <taxon>Pseudomonadati</taxon>
        <taxon>Pseudomonadota</taxon>
        <taxon>Alphaproteobacteria</taxon>
        <taxon>Rickettsiales</taxon>
        <taxon>Anaplasmataceae</taxon>
        <taxon>Neorickettsia</taxon>
    </lineage>
</organism>
<dbReference type="STRING" id="434131.NRI_0117"/>
<dbReference type="AlphaFoldDB" id="C6V3Z8"/>
<proteinExistence type="predicted"/>
<protein>
    <submittedName>
        <fullName evidence="1">Uncharacterized protein</fullName>
    </submittedName>
</protein>
<dbReference type="Proteomes" id="UP000001627">
    <property type="component" value="Chromosome"/>
</dbReference>
<sequence>MLFKEVMSLPNKPESAGLYLALMGPGTPRPSYINCFVEAFLQVVQETVRKKEQTLAEALGVREVVICPGSRENRL</sequence>
<dbReference type="EMBL" id="CP001431">
    <property type="protein sequence ID" value="ACT69115.1"/>
    <property type="molecule type" value="Genomic_DNA"/>
</dbReference>